<feature type="binding site" evidence="8">
    <location>
        <begin position="284"/>
        <end position="287"/>
    </location>
    <ligand>
        <name>GTP</name>
        <dbReference type="ChEBI" id="CHEBI:37565"/>
    </ligand>
</feature>
<dbReference type="Pfam" id="PF01926">
    <property type="entry name" value="MMR_HSR1"/>
    <property type="match status" value="1"/>
</dbReference>
<feature type="compositionally biased region" description="Acidic residues" evidence="9">
    <location>
        <begin position="375"/>
        <end position="397"/>
    </location>
</feature>
<keyword evidence="13" id="KW-1185">Reference proteome</keyword>
<comment type="subcellular location">
    <subcellularLocation>
        <location evidence="8">Cytoplasm</location>
    </subcellularLocation>
</comment>
<dbReference type="STRING" id="85643.Tmz1t_1631"/>
<dbReference type="NCBIfam" id="TIGR02729">
    <property type="entry name" value="Obg_CgtA"/>
    <property type="match status" value="1"/>
</dbReference>
<keyword evidence="2 8" id="KW-0963">Cytoplasm</keyword>
<accession>C4ZJK4</accession>
<evidence type="ECO:0000256" key="5">
    <source>
        <dbReference type="ARBA" id="ARBA00022801"/>
    </source>
</evidence>
<evidence type="ECO:0000256" key="9">
    <source>
        <dbReference type="SAM" id="MobiDB-lite"/>
    </source>
</evidence>
<evidence type="ECO:0000256" key="4">
    <source>
        <dbReference type="ARBA" id="ARBA00022741"/>
    </source>
</evidence>
<evidence type="ECO:0000259" key="11">
    <source>
        <dbReference type="PROSITE" id="PS51883"/>
    </source>
</evidence>
<gene>
    <name evidence="8" type="primary">obg</name>
    <name evidence="12" type="ordered locus">Tmz1t_1631</name>
</gene>
<name>C4ZJK4_THASP</name>
<dbReference type="PROSITE" id="PS51710">
    <property type="entry name" value="G_OBG"/>
    <property type="match status" value="1"/>
</dbReference>
<dbReference type="Gene3D" id="3.40.50.300">
    <property type="entry name" value="P-loop containing nucleotide triphosphate hydrolases"/>
    <property type="match status" value="1"/>
</dbReference>
<dbReference type="InterPro" id="IPR036726">
    <property type="entry name" value="GTP1_OBG_dom_sf"/>
</dbReference>
<feature type="binding site" evidence="8">
    <location>
        <position position="173"/>
    </location>
    <ligand>
        <name>Mg(2+)</name>
        <dbReference type="ChEBI" id="CHEBI:18420"/>
    </ligand>
</feature>
<dbReference type="AlphaFoldDB" id="C4ZJK4"/>
<feature type="binding site" evidence="8">
    <location>
        <begin position="315"/>
        <end position="317"/>
    </location>
    <ligand>
        <name>GTP</name>
        <dbReference type="ChEBI" id="CHEBI:37565"/>
    </ligand>
</feature>
<dbReference type="SUPFAM" id="SSF52540">
    <property type="entry name" value="P-loop containing nucleoside triphosphate hydrolases"/>
    <property type="match status" value="1"/>
</dbReference>
<dbReference type="eggNOG" id="COG0536">
    <property type="taxonomic scope" value="Bacteria"/>
</dbReference>
<dbReference type="InterPro" id="IPR045086">
    <property type="entry name" value="OBG_GTPase"/>
</dbReference>
<evidence type="ECO:0000256" key="1">
    <source>
        <dbReference type="ARBA" id="ARBA00007699"/>
    </source>
</evidence>
<organism evidence="12 13">
    <name type="scientific">Thauera aminoaromatica</name>
    <dbReference type="NCBI Taxonomy" id="164330"/>
    <lineage>
        <taxon>Bacteria</taxon>
        <taxon>Pseudomonadati</taxon>
        <taxon>Pseudomonadota</taxon>
        <taxon>Betaproteobacteria</taxon>
        <taxon>Rhodocyclales</taxon>
        <taxon>Zoogloeaceae</taxon>
        <taxon>Thauera</taxon>
    </lineage>
</organism>
<dbReference type="PIRSF" id="PIRSF002401">
    <property type="entry name" value="GTP_bd_Obg/CgtA"/>
    <property type="match status" value="1"/>
</dbReference>
<sequence>MKFFDEARIEVYAGDGGNGAATFRREKYIPKGGPSGGDGGRGGSVYAVADRNLNTLIDYRYTRSFRAERGENGGSRDCYGKGGDDITLRFPVGTVIKDLESGELVADLDEDGKTVLIAQGGRGGLGNIHFKSSTNRAPRKKTMGQEGEYRNLHLELKVLADVGLLGMPNAGKSTFIRSVSAAKPKVADYPFTTLAPNLGVVRTSEARSFVIADIPGLIEGAAEGAGLGHQFLRHLQRTHLLLHLVDLAPFDPEADPVADAKAIAEELRKYDEALYNKPRWLVLNKLDLIPEEERAERVAAFLEAYGPVERHFQISAMKGEGTQALIFAIQDLLDAERARIEAERAERVAAEAARLAAAEAARAAADAAYEREALLDEDDERPEDALDSEEDDSPPSR</sequence>
<evidence type="ECO:0000256" key="2">
    <source>
        <dbReference type="ARBA" id="ARBA00022490"/>
    </source>
</evidence>
<evidence type="ECO:0000256" key="3">
    <source>
        <dbReference type="ARBA" id="ARBA00022723"/>
    </source>
</evidence>
<evidence type="ECO:0000256" key="8">
    <source>
        <dbReference type="HAMAP-Rule" id="MF_01454"/>
    </source>
</evidence>
<feature type="domain" description="Obg" evidence="11">
    <location>
        <begin position="1"/>
        <end position="159"/>
    </location>
</feature>
<reference evidence="12 13" key="2">
    <citation type="journal article" date="2012" name="Stand. Genomic Sci.">
        <title>Complete genome sequence of Thauera aminoaromatica strain MZ1T.</title>
        <authorList>
            <person name="Jiang K."/>
            <person name="Sanseverino J."/>
            <person name="Chauhan A."/>
            <person name="Lucas S."/>
            <person name="Copeland A."/>
            <person name="Lapidus A."/>
            <person name="Del Rio T.G."/>
            <person name="Dalin E."/>
            <person name="Tice H."/>
            <person name="Bruce D."/>
            <person name="Goodwin L."/>
            <person name="Pitluck S."/>
            <person name="Sims D."/>
            <person name="Brettin T."/>
            <person name="Detter J.C."/>
            <person name="Han C."/>
            <person name="Chang Y.J."/>
            <person name="Larimer F."/>
            <person name="Land M."/>
            <person name="Hauser L."/>
            <person name="Kyrpides N.C."/>
            <person name="Mikhailova N."/>
            <person name="Moser S."/>
            <person name="Jegier P."/>
            <person name="Close D."/>
            <person name="Debruyn J.M."/>
            <person name="Wang Y."/>
            <person name="Layton A.C."/>
            <person name="Allen M.S."/>
            <person name="Sayler G.S."/>
        </authorList>
    </citation>
    <scope>NUCLEOTIDE SEQUENCE [LARGE SCALE GENOMIC DNA]</scope>
    <source>
        <strain evidence="12 13">MZ1T</strain>
    </source>
</reference>
<feature type="binding site" evidence="8">
    <location>
        <begin position="191"/>
        <end position="195"/>
    </location>
    <ligand>
        <name>GTP</name>
        <dbReference type="ChEBI" id="CHEBI:37565"/>
    </ligand>
</feature>
<comment type="cofactor">
    <cofactor evidence="8">
        <name>Mg(2+)</name>
        <dbReference type="ChEBI" id="CHEBI:18420"/>
    </cofactor>
</comment>
<dbReference type="PANTHER" id="PTHR11702:SF31">
    <property type="entry name" value="MITOCHONDRIAL RIBOSOME-ASSOCIATED GTPASE 2"/>
    <property type="match status" value="1"/>
</dbReference>
<comment type="subunit">
    <text evidence="8">Monomer.</text>
</comment>
<dbReference type="PROSITE" id="PS51883">
    <property type="entry name" value="OBG"/>
    <property type="match status" value="1"/>
</dbReference>
<dbReference type="GO" id="GO:0005737">
    <property type="term" value="C:cytoplasm"/>
    <property type="evidence" value="ECO:0007669"/>
    <property type="project" value="UniProtKB-SubCell"/>
</dbReference>
<dbReference type="Pfam" id="PF01018">
    <property type="entry name" value="GTP1_OBG"/>
    <property type="match status" value="1"/>
</dbReference>
<evidence type="ECO:0000313" key="12">
    <source>
        <dbReference type="EMBL" id="ACK54386.1"/>
    </source>
</evidence>
<dbReference type="HOGENOM" id="CLU_011747_2_0_4"/>
<proteinExistence type="inferred from homology"/>
<dbReference type="GO" id="GO:0043022">
    <property type="term" value="F:ribosome binding"/>
    <property type="evidence" value="ECO:0007669"/>
    <property type="project" value="UniProtKB-ARBA"/>
</dbReference>
<dbReference type="PRINTS" id="PR00326">
    <property type="entry name" value="GTP1OBG"/>
</dbReference>
<dbReference type="NCBIfam" id="NF008956">
    <property type="entry name" value="PRK12299.1"/>
    <property type="match status" value="1"/>
</dbReference>
<feature type="binding site" evidence="8">
    <location>
        <begin position="166"/>
        <end position="173"/>
    </location>
    <ligand>
        <name>GTP</name>
        <dbReference type="ChEBI" id="CHEBI:37565"/>
    </ligand>
</feature>
<keyword evidence="4 8" id="KW-0547">Nucleotide-binding</keyword>
<dbReference type="GO" id="GO:0042254">
    <property type="term" value="P:ribosome biogenesis"/>
    <property type="evidence" value="ECO:0007669"/>
    <property type="project" value="UniProtKB-UniRule"/>
</dbReference>
<dbReference type="OrthoDB" id="9807318at2"/>
<dbReference type="SUPFAM" id="SSF82051">
    <property type="entry name" value="Obg GTP-binding protein N-terminal domain"/>
    <property type="match status" value="1"/>
</dbReference>
<dbReference type="GO" id="GO:0003924">
    <property type="term" value="F:GTPase activity"/>
    <property type="evidence" value="ECO:0007669"/>
    <property type="project" value="UniProtKB-UniRule"/>
</dbReference>
<dbReference type="InterPro" id="IPR014100">
    <property type="entry name" value="GTP-bd_Obg/CgtA"/>
</dbReference>
<dbReference type="PROSITE" id="PS00905">
    <property type="entry name" value="GTP1_OBG"/>
    <property type="match status" value="1"/>
</dbReference>
<dbReference type="InterPro" id="IPR027417">
    <property type="entry name" value="P-loop_NTPase"/>
</dbReference>
<evidence type="ECO:0000313" key="13">
    <source>
        <dbReference type="Proteomes" id="UP000002186"/>
    </source>
</evidence>
<dbReference type="RefSeq" id="WP_012585118.1">
    <property type="nucleotide sequence ID" value="NC_011662.2"/>
</dbReference>
<evidence type="ECO:0000256" key="6">
    <source>
        <dbReference type="ARBA" id="ARBA00022842"/>
    </source>
</evidence>
<feature type="binding site" evidence="8">
    <location>
        <begin position="213"/>
        <end position="216"/>
    </location>
    <ligand>
        <name>GTP</name>
        <dbReference type="ChEBI" id="CHEBI:37565"/>
    </ligand>
</feature>
<keyword evidence="7 8" id="KW-0342">GTP-binding</keyword>
<reference evidence="13" key="1">
    <citation type="submission" date="2009-05" db="EMBL/GenBank/DDBJ databases">
        <title>Complete sequence of chromosome of Thauera sp. MZ1T.</title>
        <authorList>
            <consortium name="US DOE Joint Genome Institute"/>
            <person name="Lucas S."/>
            <person name="Copeland A."/>
            <person name="Lapidus A."/>
            <person name="Glavina del Rio T."/>
            <person name="Dalin E."/>
            <person name="Tice H."/>
            <person name="Bruce D."/>
            <person name="Goodwin L."/>
            <person name="Pitluck S."/>
            <person name="Sims D."/>
            <person name="Brettin T."/>
            <person name="Detter J.C."/>
            <person name="Han C."/>
            <person name="Larimer F."/>
            <person name="Land M."/>
            <person name="Hauser L."/>
            <person name="Kyrpides N."/>
            <person name="Mikhailova N."/>
            <person name="Sayler G.S."/>
        </authorList>
    </citation>
    <scope>NUCLEOTIDE SEQUENCE [LARGE SCALE GENOMIC DNA]</scope>
    <source>
        <strain evidence="13">MZ1T</strain>
    </source>
</reference>
<evidence type="ECO:0000259" key="10">
    <source>
        <dbReference type="PROSITE" id="PS51710"/>
    </source>
</evidence>
<dbReference type="Proteomes" id="UP000002186">
    <property type="component" value="Chromosome"/>
</dbReference>
<dbReference type="EMBL" id="CP001281">
    <property type="protein sequence ID" value="ACK54386.1"/>
    <property type="molecule type" value="Genomic_DNA"/>
</dbReference>
<comment type="similarity">
    <text evidence="1 8">Belongs to the TRAFAC class OBG-HflX-like GTPase superfamily. OBG GTPase family.</text>
</comment>
<dbReference type="KEGG" id="tmz:Tmz1t_1631"/>
<dbReference type="FunFam" id="2.70.210.12:FF:000001">
    <property type="entry name" value="GTPase Obg"/>
    <property type="match status" value="1"/>
</dbReference>
<dbReference type="InterPro" id="IPR031167">
    <property type="entry name" value="G_OBG"/>
</dbReference>
<keyword evidence="6 8" id="KW-0460">Magnesium</keyword>
<dbReference type="EC" id="3.6.5.-" evidence="8"/>
<dbReference type="InterPro" id="IPR006074">
    <property type="entry name" value="GTP1-OBG_CS"/>
</dbReference>
<protein>
    <recommendedName>
        <fullName evidence="8">GTPase Obg</fullName>
        <ecNumber evidence="8">3.6.5.-</ecNumber>
    </recommendedName>
    <alternativeName>
        <fullName evidence="8">GTP-binding protein Obg</fullName>
    </alternativeName>
</protein>
<feature type="binding site" evidence="8">
    <location>
        <position position="193"/>
    </location>
    <ligand>
        <name>Mg(2+)</name>
        <dbReference type="ChEBI" id="CHEBI:18420"/>
    </ligand>
</feature>
<dbReference type="Gene3D" id="2.70.210.12">
    <property type="entry name" value="GTP1/OBG domain"/>
    <property type="match status" value="1"/>
</dbReference>
<feature type="domain" description="OBG-type G" evidence="10">
    <location>
        <begin position="160"/>
        <end position="334"/>
    </location>
</feature>
<dbReference type="InterPro" id="IPR006169">
    <property type="entry name" value="GTP1_OBG_dom"/>
</dbReference>
<evidence type="ECO:0000256" key="7">
    <source>
        <dbReference type="ARBA" id="ARBA00023134"/>
    </source>
</evidence>
<comment type="function">
    <text evidence="8">An essential GTPase which binds GTP, GDP and possibly (p)ppGpp with moderate affinity, with high nucleotide exchange rates and a fairly low GTP hydrolysis rate. Plays a role in control of the cell cycle, stress response, ribosome biogenesis and in those bacteria that undergo differentiation, in morphogenesis control.</text>
</comment>
<dbReference type="InterPro" id="IPR006073">
    <property type="entry name" value="GTP-bd"/>
</dbReference>
<dbReference type="HAMAP" id="MF_01454">
    <property type="entry name" value="GTPase_Obg"/>
    <property type="match status" value="1"/>
</dbReference>
<dbReference type="NCBIfam" id="NF008955">
    <property type="entry name" value="PRK12297.1"/>
    <property type="match status" value="1"/>
</dbReference>
<dbReference type="NCBIfam" id="NF008954">
    <property type="entry name" value="PRK12296.1"/>
    <property type="match status" value="1"/>
</dbReference>
<dbReference type="GO" id="GO:0005525">
    <property type="term" value="F:GTP binding"/>
    <property type="evidence" value="ECO:0007669"/>
    <property type="project" value="UniProtKB-UniRule"/>
</dbReference>
<keyword evidence="3 8" id="KW-0479">Metal-binding</keyword>
<feature type="region of interest" description="Disordered" evidence="9">
    <location>
        <begin position="369"/>
        <end position="397"/>
    </location>
</feature>
<dbReference type="GO" id="GO:0000287">
    <property type="term" value="F:magnesium ion binding"/>
    <property type="evidence" value="ECO:0007669"/>
    <property type="project" value="InterPro"/>
</dbReference>
<keyword evidence="5 8" id="KW-0378">Hydrolase</keyword>
<dbReference type="CDD" id="cd01898">
    <property type="entry name" value="Obg"/>
    <property type="match status" value="1"/>
</dbReference>
<dbReference type="PANTHER" id="PTHR11702">
    <property type="entry name" value="DEVELOPMENTALLY REGULATED GTP-BINDING PROTEIN-RELATED"/>
    <property type="match status" value="1"/>
</dbReference>